<dbReference type="InterPro" id="IPR009057">
    <property type="entry name" value="Homeodomain-like_sf"/>
</dbReference>
<evidence type="ECO:0000313" key="6">
    <source>
        <dbReference type="Proteomes" id="UP000596929"/>
    </source>
</evidence>
<dbReference type="Proteomes" id="UP000596929">
    <property type="component" value="Unassembled WGS sequence"/>
</dbReference>
<evidence type="ECO:0000313" key="5">
    <source>
        <dbReference type="EMBL" id="MBC5629531.1"/>
    </source>
</evidence>
<dbReference type="PROSITE" id="PS00041">
    <property type="entry name" value="HTH_ARAC_FAMILY_1"/>
    <property type="match status" value="1"/>
</dbReference>
<dbReference type="PRINTS" id="PR00032">
    <property type="entry name" value="HTHARAC"/>
</dbReference>
<organism evidence="5 6">
    <name type="scientific">Clostridium hominis</name>
    <dbReference type="NCBI Taxonomy" id="2763036"/>
    <lineage>
        <taxon>Bacteria</taxon>
        <taxon>Bacillati</taxon>
        <taxon>Bacillota</taxon>
        <taxon>Clostridia</taxon>
        <taxon>Eubacteriales</taxon>
        <taxon>Clostridiaceae</taxon>
        <taxon>Clostridium</taxon>
    </lineage>
</organism>
<dbReference type="InterPro" id="IPR018062">
    <property type="entry name" value="HTH_AraC-typ_CS"/>
</dbReference>
<dbReference type="PANTHER" id="PTHR43280">
    <property type="entry name" value="ARAC-FAMILY TRANSCRIPTIONAL REGULATOR"/>
    <property type="match status" value="1"/>
</dbReference>
<reference evidence="5 6" key="1">
    <citation type="submission" date="2020-08" db="EMBL/GenBank/DDBJ databases">
        <title>Genome public.</title>
        <authorList>
            <person name="Liu C."/>
            <person name="Sun Q."/>
        </authorList>
    </citation>
    <scope>NUCLEOTIDE SEQUENCE [LARGE SCALE GENOMIC DNA]</scope>
    <source>
        <strain evidence="5 6">NSJ-6</strain>
    </source>
</reference>
<dbReference type="InterPro" id="IPR018060">
    <property type="entry name" value="HTH_AraC"/>
</dbReference>
<evidence type="ECO:0000256" key="3">
    <source>
        <dbReference type="ARBA" id="ARBA00023163"/>
    </source>
</evidence>
<dbReference type="Pfam" id="PF12833">
    <property type="entry name" value="HTH_18"/>
    <property type="match status" value="1"/>
</dbReference>
<evidence type="ECO:0000259" key="4">
    <source>
        <dbReference type="PROSITE" id="PS01124"/>
    </source>
</evidence>
<gene>
    <name evidence="5" type="ORF">H8S20_11590</name>
</gene>
<proteinExistence type="predicted"/>
<dbReference type="PROSITE" id="PS01124">
    <property type="entry name" value="HTH_ARAC_FAMILY_2"/>
    <property type="match status" value="1"/>
</dbReference>
<dbReference type="SUPFAM" id="SSF46689">
    <property type="entry name" value="Homeodomain-like"/>
    <property type="match status" value="2"/>
</dbReference>
<dbReference type="InterPro" id="IPR020449">
    <property type="entry name" value="Tscrpt_reg_AraC-type_HTH"/>
</dbReference>
<keyword evidence="1" id="KW-0805">Transcription regulation</keyword>
<keyword evidence="3" id="KW-0804">Transcription</keyword>
<comment type="caution">
    <text evidence="5">The sequence shown here is derived from an EMBL/GenBank/DDBJ whole genome shotgun (WGS) entry which is preliminary data.</text>
</comment>
<name>A0ABR7DDQ7_9CLOT</name>
<feature type="domain" description="HTH araC/xylS-type" evidence="4">
    <location>
        <begin position="122"/>
        <end position="220"/>
    </location>
</feature>
<keyword evidence="2" id="KW-0238">DNA-binding</keyword>
<sequence length="223" mass="26072">MYESFISDISIFSNEFDSFIDTRNRPAILYNIRQKHIGELRDVVPCDLKRDDLLIWNAVFAREIIRSGVAKTYLHPVYNKYYEKITKATELPVLQTIELDMANTYLELLISDIEVKDNFIVNKILQYLHMNIESHVSLEDIAHNLDITPQYAVSCFKKHMGISLMKYSKKIRIDRSKVLLMTTTKSILDIALILGFYDQSHFSKTFKSFEGVSPSEFRNTHYK</sequence>
<dbReference type="RefSeq" id="WP_186860216.1">
    <property type="nucleotide sequence ID" value="NZ_JACOOO010000025.1"/>
</dbReference>
<dbReference type="Gene3D" id="1.10.10.60">
    <property type="entry name" value="Homeodomain-like"/>
    <property type="match status" value="2"/>
</dbReference>
<evidence type="ECO:0000256" key="1">
    <source>
        <dbReference type="ARBA" id="ARBA00023015"/>
    </source>
</evidence>
<dbReference type="SMART" id="SM00342">
    <property type="entry name" value="HTH_ARAC"/>
    <property type="match status" value="1"/>
</dbReference>
<dbReference type="PANTHER" id="PTHR43280:SF28">
    <property type="entry name" value="HTH-TYPE TRANSCRIPTIONAL ACTIVATOR RHAS"/>
    <property type="match status" value="1"/>
</dbReference>
<evidence type="ECO:0000256" key="2">
    <source>
        <dbReference type="ARBA" id="ARBA00023125"/>
    </source>
</evidence>
<dbReference type="EMBL" id="JACOOO010000025">
    <property type="protein sequence ID" value="MBC5629531.1"/>
    <property type="molecule type" value="Genomic_DNA"/>
</dbReference>
<keyword evidence="6" id="KW-1185">Reference proteome</keyword>
<protein>
    <submittedName>
        <fullName evidence="5">Helix-turn-helix transcriptional regulator</fullName>
    </submittedName>
</protein>
<accession>A0ABR7DDQ7</accession>